<dbReference type="AlphaFoldDB" id="A4J0M2"/>
<keyword evidence="3" id="KW-1185">Reference proteome</keyword>
<sequence length="202" mass="22127">MNNFERALAVTLGEGSLAKIQKIKVGIAGAGGLGSNCAQFLVRSGFKYFKIVDYDKVDHSNLNRQFYFKNQVGLFKVDALYYNLLKINPAVAIETIKEKIDQTNVQTLFQDCDVVIEAVDGPEDKRLLVEAYLNRGKLLVAVSGMAGWGNTEAIRVRQVTEDFFLVGDRVSEVSPANPPLAPGVVVAAAKQADIVLQHVLDQ</sequence>
<organism evidence="2 3">
    <name type="scientific">Desulforamulus reducens (strain ATCC BAA-1160 / DSM 100696 / MI-1)</name>
    <name type="common">Desulfotomaculum reducens</name>
    <dbReference type="NCBI Taxonomy" id="349161"/>
    <lineage>
        <taxon>Bacteria</taxon>
        <taxon>Bacillati</taxon>
        <taxon>Bacillota</taxon>
        <taxon>Clostridia</taxon>
        <taxon>Eubacteriales</taxon>
        <taxon>Peptococcaceae</taxon>
        <taxon>Desulforamulus</taxon>
    </lineage>
</organism>
<dbReference type="PANTHER" id="PTHR43267:SF3">
    <property type="entry name" value="THIF PROTEIN"/>
    <property type="match status" value="1"/>
</dbReference>
<dbReference type="HOGENOM" id="CLU_013325_10_4_9"/>
<evidence type="ECO:0000259" key="1">
    <source>
        <dbReference type="Pfam" id="PF00899"/>
    </source>
</evidence>
<dbReference type="InterPro" id="IPR035985">
    <property type="entry name" value="Ubiquitin-activating_enz"/>
</dbReference>
<dbReference type="EMBL" id="CP000612">
    <property type="protein sequence ID" value="ABO48625.1"/>
    <property type="molecule type" value="Genomic_DNA"/>
</dbReference>
<proteinExistence type="predicted"/>
<dbReference type="eggNOG" id="COG0476">
    <property type="taxonomic scope" value="Bacteria"/>
</dbReference>
<evidence type="ECO:0000313" key="3">
    <source>
        <dbReference type="Proteomes" id="UP000001556"/>
    </source>
</evidence>
<dbReference type="InterPro" id="IPR012729">
    <property type="entry name" value="ThiF_fam2"/>
</dbReference>
<dbReference type="Proteomes" id="UP000001556">
    <property type="component" value="Chromosome"/>
</dbReference>
<protein>
    <submittedName>
        <fullName evidence="2">Thiamine biosynthesis protein ThiF</fullName>
    </submittedName>
</protein>
<dbReference type="OrthoDB" id="9804286at2"/>
<dbReference type="NCBIfam" id="TIGR02354">
    <property type="entry name" value="thiF_fam2"/>
    <property type="match status" value="1"/>
</dbReference>
<dbReference type="STRING" id="349161.Dred_0075"/>
<reference evidence="2 3" key="1">
    <citation type="submission" date="2007-03" db="EMBL/GenBank/DDBJ databases">
        <title>Complete sequence of Desulfotomaculum reducens MI-1.</title>
        <authorList>
            <consortium name="US DOE Joint Genome Institute"/>
            <person name="Copeland A."/>
            <person name="Lucas S."/>
            <person name="Lapidus A."/>
            <person name="Barry K."/>
            <person name="Detter J.C."/>
            <person name="Glavina del Rio T."/>
            <person name="Hammon N."/>
            <person name="Israni S."/>
            <person name="Dalin E."/>
            <person name="Tice H."/>
            <person name="Pitluck S."/>
            <person name="Sims D."/>
            <person name="Brettin T."/>
            <person name="Bruce D."/>
            <person name="Han C."/>
            <person name="Tapia R."/>
            <person name="Schmutz J."/>
            <person name="Larimer F."/>
            <person name="Land M."/>
            <person name="Hauser L."/>
            <person name="Kyrpides N."/>
            <person name="Kim E."/>
            <person name="Tebo B.M."/>
            <person name="Richardson P."/>
        </authorList>
    </citation>
    <scope>NUCLEOTIDE SEQUENCE [LARGE SCALE GENOMIC DNA]</scope>
    <source>
        <strain evidence="2 3">MI-1</strain>
    </source>
</reference>
<dbReference type="KEGG" id="drm:Dred_0075"/>
<name>A4J0M2_DESRM</name>
<accession>A4J0M2</accession>
<gene>
    <name evidence="2" type="ordered locus">Dred_0075</name>
</gene>
<dbReference type="GO" id="GO:0008641">
    <property type="term" value="F:ubiquitin-like modifier activating enzyme activity"/>
    <property type="evidence" value="ECO:0007669"/>
    <property type="project" value="InterPro"/>
</dbReference>
<evidence type="ECO:0000313" key="2">
    <source>
        <dbReference type="EMBL" id="ABO48625.1"/>
    </source>
</evidence>
<feature type="domain" description="THIF-type NAD/FAD binding fold" evidence="1">
    <location>
        <begin position="8"/>
        <end position="161"/>
    </location>
</feature>
<dbReference type="GO" id="GO:0061504">
    <property type="term" value="P:cyclic threonylcarbamoyladenosine biosynthetic process"/>
    <property type="evidence" value="ECO:0007669"/>
    <property type="project" value="TreeGrafter"/>
</dbReference>
<dbReference type="InterPro" id="IPR000594">
    <property type="entry name" value="ThiF_NAD_FAD-bd"/>
</dbReference>
<dbReference type="NCBIfam" id="NF006395">
    <property type="entry name" value="PRK08644.1"/>
    <property type="match status" value="1"/>
</dbReference>
<dbReference type="Pfam" id="PF00899">
    <property type="entry name" value="ThiF"/>
    <property type="match status" value="1"/>
</dbReference>
<dbReference type="InterPro" id="IPR045886">
    <property type="entry name" value="ThiF/MoeB/HesA"/>
</dbReference>
<dbReference type="PANTHER" id="PTHR43267">
    <property type="entry name" value="TRNA THREONYLCARBAMOYLADENOSINE DEHYDRATASE"/>
    <property type="match status" value="1"/>
</dbReference>
<dbReference type="Gene3D" id="3.40.50.720">
    <property type="entry name" value="NAD(P)-binding Rossmann-like Domain"/>
    <property type="match status" value="1"/>
</dbReference>
<dbReference type="SUPFAM" id="SSF69572">
    <property type="entry name" value="Activating enzymes of the ubiquitin-like proteins"/>
    <property type="match status" value="1"/>
</dbReference>
<dbReference type="RefSeq" id="WP_011876469.1">
    <property type="nucleotide sequence ID" value="NC_009253.1"/>
</dbReference>
<dbReference type="GO" id="GO:0061503">
    <property type="term" value="F:tRNA threonylcarbamoyladenosine dehydratase"/>
    <property type="evidence" value="ECO:0007669"/>
    <property type="project" value="TreeGrafter"/>
</dbReference>